<reference evidence="5 6" key="1">
    <citation type="journal article" date="2010" name="Nat. Biotechnol.">
        <title>Genome sequence of the model mushroom Schizophyllum commune.</title>
        <authorList>
            <person name="Ohm R.A."/>
            <person name="de Jong J.F."/>
            <person name="Lugones L.G."/>
            <person name="Aerts A."/>
            <person name="Kothe E."/>
            <person name="Stajich J.E."/>
            <person name="de Vries R.P."/>
            <person name="Record E."/>
            <person name="Levasseur A."/>
            <person name="Baker S.E."/>
            <person name="Bartholomew K.A."/>
            <person name="Coutinho P.M."/>
            <person name="Erdmann S."/>
            <person name="Fowler T.J."/>
            <person name="Gathman A.C."/>
            <person name="Lombard V."/>
            <person name="Henrissat B."/>
            <person name="Knabe N."/>
            <person name="Kuees U."/>
            <person name="Lilly W.W."/>
            <person name="Lindquist E."/>
            <person name="Lucas S."/>
            <person name="Magnuson J.K."/>
            <person name="Piumi F."/>
            <person name="Raudaskoski M."/>
            <person name="Salamov A."/>
            <person name="Schmutz J."/>
            <person name="Schwarze F.W.M.R."/>
            <person name="vanKuyk P.A."/>
            <person name="Horton J.S."/>
            <person name="Grigoriev I.V."/>
            <person name="Woesten H.A.B."/>
        </authorList>
    </citation>
    <scope>NUCLEOTIDE SEQUENCE [LARGE SCALE GENOMIC DNA]</scope>
    <source>
        <strain evidence="6">H4-8 / FGSC 9210</strain>
    </source>
</reference>
<proteinExistence type="predicted"/>
<keyword evidence="4" id="KW-0472">Membrane</keyword>
<keyword evidence="4" id="KW-1133">Transmembrane helix</keyword>
<dbReference type="InterPro" id="IPR045130">
    <property type="entry name" value="OFUT2-like"/>
</dbReference>
<dbReference type="OrthoDB" id="423313at2759"/>
<sequence>MSLSLHSRHSSVESKAALLGDAPRSPDDFLPTNIPRSSRSRRVLLLACAGLGVTSIVALATFALWSSTSSSNGQQPPLIVHPTHEFEYNPEHYLMGPPTDSFRENLRPELQYITSWVSAGWTNDVMTYTNLIYLAIITRRIPIIGAFTPSHVGSDVPPIPFGEVFDVPRLSEEIGIPVLEWHQVKDSESEVIDPVGCWNIWQTMRPSETVAHYSRVPHLVGLDISYTKVPPSVKLPNTGPNDLHVSYWALASLGFPQEYQANVDREEHSPSPQLGLELLPDEQLMCFDFLYYASALNTYEYEHDYSPAWNAVAAHMHWEPKLQALADSYLRKTFGVSEHDDVPPYISLHIRRADFAVWCQLPVEECFPPLSAYVDAVQAVKDELLETRGLSIEHVIVTSDERDPDWWQEIAAVGWSFPDHSQTSALYGKWYPVLIDAVIQSGGVGFVGTWKSTMSTMARRRSETWHDGVSRTVAFPA</sequence>
<dbReference type="RefSeq" id="XP_003038742.1">
    <property type="nucleotide sequence ID" value="XM_003038696.1"/>
</dbReference>
<evidence type="ECO:0000313" key="6">
    <source>
        <dbReference type="Proteomes" id="UP000007431"/>
    </source>
</evidence>
<keyword evidence="3" id="KW-0119">Carbohydrate metabolism</keyword>
<protein>
    <submittedName>
        <fullName evidence="5">Expressed protein</fullName>
    </submittedName>
</protein>
<evidence type="ECO:0000256" key="2">
    <source>
        <dbReference type="ARBA" id="ARBA00023253"/>
    </source>
</evidence>
<evidence type="ECO:0000256" key="3">
    <source>
        <dbReference type="ARBA" id="ARBA00023277"/>
    </source>
</evidence>
<dbReference type="CDD" id="cd11296">
    <property type="entry name" value="O-FucT_like"/>
    <property type="match status" value="1"/>
</dbReference>
<evidence type="ECO:0000256" key="1">
    <source>
        <dbReference type="ARBA" id="ARBA00022679"/>
    </source>
</evidence>
<dbReference type="VEuPathDB" id="FungiDB:SCHCODRAFT_02610852"/>
<keyword evidence="1" id="KW-0808">Transferase</keyword>
<feature type="transmembrane region" description="Helical" evidence="4">
    <location>
        <begin position="43"/>
        <end position="65"/>
    </location>
</feature>
<keyword evidence="6" id="KW-1185">Reference proteome</keyword>
<dbReference type="GO" id="GO:0006004">
    <property type="term" value="P:fucose metabolic process"/>
    <property type="evidence" value="ECO:0007669"/>
    <property type="project" value="UniProtKB-KW"/>
</dbReference>
<dbReference type="STRING" id="578458.D8PRC9"/>
<dbReference type="GeneID" id="9585036"/>
<dbReference type="GO" id="GO:0046922">
    <property type="term" value="F:peptide-O-fucosyltransferase activity"/>
    <property type="evidence" value="ECO:0007669"/>
    <property type="project" value="InterPro"/>
</dbReference>
<dbReference type="HOGENOM" id="CLU_032339_0_0_1"/>
<dbReference type="PANTHER" id="PTHR13398">
    <property type="entry name" value="GDP-FUCOSE PROTEIN O-FUCOSYLTRANSFERASE 2"/>
    <property type="match status" value="1"/>
</dbReference>
<dbReference type="PANTHER" id="PTHR13398:SF0">
    <property type="entry name" value="GDP-FUCOSE PROTEIN O-FUCOSYLTRANSFERASE 2"/>
    <property type="match status" value="1"/>
</dbReference>
<dbReference type="OMA" id="DYLYYAC"/>
<keyword evidence="2" id="KW-0294">Fucose metabolism</keyword>
<evidence type="ECO:0000313" key="5">
    <source>
        <dbReference type="EMBL" id="EFJ03840.1"/>
    </source>
</evidence>
<accession>D8PRC9</accession>
<gene>
    <name evidence="5" type="ORF">SCHCODRAFT_64697</name>
</gene>
<dbReference type="EMBL" id="GL377302">
    <property type="protein sequence ID" value="EFJ03840.1"/>
    <property type="molecule type" value="Genomic_DNA"/>
</dbReference>
<dbReference type="KEGG" id="scm:SCHCO_02610852"/>
<dbReference type="Gene3D" id="3.40.50.11350">
    <property type="match status" value="1"/>
</dbReference>
<dbReference type="eggNOG" id="ENOG502SM7G">
    <property type="taxonomic scope" value="Eukaryota"/>
</dbReference>
<organism evidence="6">
    <name type="scientific">Schizophyllum commune (strain H4-8 / FGSC 9210)</name>
    <name type="common">Split gill fungus</name>
    <dbReference type="NCBI Taxonomy" id="578458"/>
    <lineage>
        <taxon>Eukaryota</taxon>
        <taxon>Fungi</taxon>
        <taxon>Dikarya</taxon>
        <taxon>Basidiomycota</taxon>
        <taxon>Agaricomycotina</taxon>
        <taxon>Agaricomycetes</taxon>
        <taxon>Agaricomycetidae</taxon>
        <taxon>Agaricales</taxon>
        <taxon>Schizophyllaceae</taxon>
        <taxon>Schizophyllum</taxon>
    </lineage>
</organism>
<keyword evidence="4" id="KW-0812">Transmembrane</keyword>
<dbReference type="Proteomes" id="UP000007431">
    <property type="component" value="Unassembled WGS sequence"/>
</dbReference>
<name>D8PRC9_SCHCM</name>
<dbReference type="InParanoid" id="D8PRC9"/>
<evidence type="ECO:0000256" key="4">
    <source>
        <dbReference type="SAM" id="Phobius"/>
    </source>
</evidence>
<dbReference type="AlphaFoldDB" id="D8PRC9"/>